<evidence type="ECO:0000256" key="1">
    <source>
        <dbReference type="SAM" id="SignalP"/>
    </source>
</evidence>
<dbReference type="EMBL" id="AP024702">
    <property type="protein sequence ID" value="BCX46259.1"/>
    <property type="molecule type" value="Genomic_DNA"/>
</dbReference>
<reference evidence="2 3" key="1">
    <citation type="submission" date="2021-06" db="EMBL/GenBank/DDBJ databases">
        <title>Complete genome of Haloferula helveola possessing various polysaccharide degrading enzymes.</title>
        <authorList>
            <person name="Takami H."/>
            <person name="Huang C."/>
            <person name="Hamasaki K."/>
        </authorList>
    </citation>
    <scope>NUCLEOTIDE SEQUENCE [LARGE SCALE GENOMIC DNA]</scope>
    <source>
        <strain evidence="2 3">CN-1</strain>
    </source>
</reference>
<accession>A0ABN6H0I4</accession>
<feature type="signal peptide" evidence="1">
    <location>
        <begin position="1"/>
        <end position="19"/>
    </location>
</feature>
<evidence type="ECO:0000313" key="3">
    <source>
        <dbReference type="Proteomes" id="UP001374893"/>
    </source>
</evidence>
<name>A0ABN6H0I4_9BACT</name>
<dbReference type="RefSeq" id="WP_338687702.1">
    <property type="nucleotide sequence ID" value="NZ_AP024702.1"/>
</dbReference>
<dbReference type="Gene3D" id="3.40.390.10">
    <property type="entry name" value="Collagenase (Catalytic Domain)"/>
    <property type="match status" value="1"/>
</dbReference>
<keyword evidence="3" id="KW-1185">Reference proteome</keyword>
<protein>
    <submittedName>
        <fullName evidence="2">M90 peptidase family-like protein</fullName>
    </submittedName>
</protein>
<proteinExistence type="predicted"/>
<evidence type="ECO:0000313" key="2">
    <source>
        <dbReference type="EMBL" id="BCX46259.1"/>
    </source>
</evidence>
<gene>
    <name evidence="2" type="ORF">HAHE_01670</name>
</gene>
<organism evidence="2 3">
    <name type="scientific">Haloferula helveola</name>
    <dbReference type="NCBI Taxonomy" id="490095"/>
    <lineage>
        <taxon>Bacteria</taxon>
        <taxon>Pseudomonadati</taxon>
        <taxon>Verrucomicrobiota</taxon>
        <taxon>Verrucomicrobiia</taxon>
        <taxon>Verrucomicrobiales</taxon>
        <taxon>Verrucomicrobiaceae</taxon>
        <taxon>Haloferula</taxon>
    </lineage>
</organism>
<feature type="chain" id="PRO_5045706060" evidence="1">
    <location>
        <begin position="20"/>
        <end position="244"/>
    </location>
</feature>
<dbReference type="InterPro" id="IPR024079">
    <property type="entry name" value="MetalloPept_cat_dom_sf"/>
</dbReference>
<keyword evidence="1" id="KW-0732">Signal</keyword>
<dbReference type="SUPFAM" id="SSF55486">
    <property type="entry name" value="Metalloproteases ('zincins'), catalytic domain"/>
    <property type="match status" value="1"/>
</dbReference>
<sequence>MMNLIRRILTTAAASVAFAALAPAAGGAPTKIGWIEPVEKNIEGWTVHVDPALLAEGEHAEEGGKALKMLANHLQRIAILLPEEPLGKMRTCEIWIEHQHPELGSMQYHPSAGWLEGKGYDPKLSKKVHIPRAASLLSRQQMLKHPAVILHELAHAYHHQILGFEEPEILKCYKQAMKDGTYEKVMLHTGREVRHYAATDHKEYFAEATEAYLYRNDFFPFVAAELRKHDPKVFAVMERVWGKL</sequence>
<dbReference type="Proteomes" id="UP001374893">
    <property type="component" value="Chromosome"/>
</dbReference>